<comment type="caution">
    <text evidence="1">The sequence shown here is derived from an EMBL/GenBank/DDBJ whole genome shotgun (WGS) entry which is preliminary data.</text>
</comment>
<keyword evidence="2" id="KW-1185">Reference proteome</keyword>
<dbReference type="EMBL" id="JAMKPW020000044">
    <property type="protein sequence ID" value="KAK8192685.1"/>
    <property type="molecule type" value="Genomic_DNA"/>
</dbReference>
<proteinExistence type="predicted"/>
<name>A0ACC3S4C6_9PEZI</name>
<organism evidence="1 2">
    <name type="scientific">Zalaria obscura</name>
    <dbReference type="NCBI Taxonomy" id="2024903"/>
    <lineage>
        <taxon>Eukaryota</taxon>
        <taxon>Fungi</taxon>
        <taxon>Dikarya</taxon>
        <taxon>Ascomycota</taxon>
        <taxon>Pezizomycotina</taxon>
        <taxon>Dothideomycetes</taxon>
        <taxon>Dothideomycetidae</taxon>
        <taxon>Dothideales</taxon>
        <taxon>Zalariaceae</taxon>
        <taxon>Zalaria</taxon>
    </lineage>
</organism>
<evidence type="ECO:0000313" key="1">
    <source>
        <dbReference type="EMBL" id="KAK8192685.1"/>
    </source>
</evidence>
<dbReference type="Proteomes" id="UP001320706">
    <property type="component" value="Unassembled WGS sequence"/>
</dbReference>
<gene>
    <name evidence="1" type="primary">HNM1</name>
    <name evidence="1" type="ORF">M8818_007857</name>
</gene>
<evidence type="ECO:0000313" key="2">
    <source>
        <dbReference type="Proteomes" id="UP001320706"/>
    </source>
</evidence>
<reference evidence="1" key="1">
    <citation type="submission" date="2024-02" db="EMBL/GenBank/DDBJ databases">
        <title>Metagenome Assembled Genome of Zalaria obscura JY119.</title>
        <authorList>
            <person name="Vighnesh L."/>
            <person name="Jagadeeshwari U."/>
            <person name="Venkata Ramana C."/>
            <person name="Sasikala C."/>
        </authorList>
    </citation>
    <scope>NUCLEOTIDE SEQUENCE</scope>
    <source>
        <strain evidence="1">JY119</strain>
    </source>
</reference>
<accession>A0ACC3S4C6</accession>
<protein>
    <submittedName>
        <fullName evidence="1">Choline transporter</fullName>
    </submittedName>
</protein>
<sequence>MSSVDEKKMASPEIDEKASTVDEDTRKLAEMGYVQDMKRNFSVWSVLGVGFSLTNSWWAISAALITGINSGGSVLLIYGTILLFIISIGVAISLSELVSAFPNAGGQYFWARELAPRKYANICSYVTGWFAWAGSVFASASVSFTTPTVSCPGALLIQDSAIESWHVFVAYQLVNAFSFIFNCYGKVLPAVATAALWTTLGSFAVILITVPAKAPTHEDAKFVFATFLNNTGWKSGGIAFITGLINTNWGFSCLDTAVHMAEEIQHPEKMIPIAICGTVGIGFITSFFFIISMMFSLNDFDAVAGTATGVPILELFYQALGNRAGAVVLEALVIATGIGCEIACHTWQSRLCWSFARDKGVPFHSWLSKVHPTLDVPLNAHLLSCTIVACLGCLYMGSYTAINSIITACIVLPYVSYAIPTVLLLMKGRENIRPGPFWLGKIGFVSNIVLICWTSFTVVMYSLPTYMPAEASTMNYVCAVYGILVMIFSVDWFVRARKDFRGQTLEHEDGVHARVGL</sequence>